<evidence type="ECO:0000313" key="1">
    <source>
        <dbReference type="EMBL" id="CAG6745331.1"/>
    </source>
</evidence>
<accession>A0A8D9E9C7</accession>
<organism evidence="1">
    <name type="scientific">Cacopsylla melanoneura</name>
    <dbReference type="NCBI Taxonomy" id="428564"/>
    <lineage>
        <taxon>Eukaryota</taxon>
        <taxon>Metazoa</taxon>
        <taxon>Ecdysozoa</taxon>
        <taxon>Arthropoda</taxon>
        <taxon>Hexapoda</taxon>
        <taxon>Insecta</taxon>
        <taxon>Pterygota</taxon>
        <taxon>Neoptera</taxon>
        <taxon>Paraneoptera</taxon>
        <taxon>Hemiptera</taxon>
        <taxon>Sternorrhyncha</taxon>
        <taxon>Psylloidea</taxon>
        <taxon>Psyllidae</taxon>
        <taxon>Psyllinae</taxon>
        <taxon>Cacopsylla</taxon>
    </lineage>
</organism>
<proteinExistence type="predicted"/>
<name>A0A8D9E9C7_9HEMI</name>
<reference evidence="1" key="1">
    <citation type="submission" date="2021-05" db="EMBL/GenBank/DDBJ databases">
        <authorList>
            <person name="Alioto T."/>
            <person name="Alioto T."/>
            <person name="Gomez Garrido J."/>
        </authorList>
    </citation>
    <scope>NUCLEOTIDE SEQUENCE</scope>
</reference>
<sequence>MYTLGTFQVVHHFDFELPLLCHVDSGVLTDSKVLSRTRFPLSTRFLLVPGSTRFHLVPGSTYFIPVPTRFLLEPASSQYPLPPSIPTPHPGIIWEHFKSQNP</sequence>
<protein>
    <submittedName>
        <fullName evidence="1">Uncharacterized protein</fullName>
    </submittedName>
</protein>
<dbReference type="AlphaFoldDB" id="A0A8D9E9C7"/>
<dbReference type="EMBL" id="HBUF01491341">
    <property type="protein sequence ID" value="CAG6745331.1"/>
    <property type="molecule type" value="Transcribed_RNA"/>
</dbReference>